<sequence length="567" mass="64731">MELFATTKFQPFLLVMVLLASSYSQNIDDKFLQCLVKDSKATKSEFVFTQQHTKYSSVLQSSTINLRFSKTPKPLAIITPLTYSHIQSTILCSKTFKFRIRIRSGGHDYAGLSYTSHDHNQSPFVVLDLKELRSITIESNNNNTAWVESGATLGELYYWVSKQSKNLGFPAGVCPTVGIGGHISGGGFGVMIRKYGLAADNIVDARIIDVNGWVLDRKSMGEDLFWAIRGGGGGSFGVVVAWKVNLVHVPDKVTVFTLSKTLEQGGSNLFNKWQYVGHSLSQDLFIRVLIQPVLVENGKRTIQVVFNSMYLGTVDRLIKIATHSFPELGLQEKDCREMSWIESVMYFSGYYGESMDVLKDRKPEPRSYFNAKSDYVKEPIPKERLGELWKWCLEGDNPILIMEPHGGRMDEIEETSTPYPHRKGYLYNIQYYEKWDDGSNESLQKHVSWMRMMYENMTPYVSKNPRGAYVNYRDLDLGLNDNADNTSYLKAMQWGNKYFRDNFRRLAMVKGMVDPHNFFHFEQSIPPLVMSKGNNYIESYTSSQGSCEIRIVSCFVVLFLLITFFLK</sequence>
<keyword evidence="10" id="KW-0560">Oxidoreductase</keyword>
<dbReference type="InterPro" id="IPR012951">
    <property type="entry name" value="BBE"/>
</dbReference>
<evidence type="ECO:0000313" key="11">
    <source>
        <dbReference type="EMBL" id="OTG09504.1"/>
    </source>
</evidence>
<gene>
    <name evidence="11" type="ORF">HannXRQ_Chr11g0353651</name>
    <name evidence="10" type="ORF">HanXRQr2_Chr11g0520481</name>
</gene>
<dbReference type="OrthoDB" id="407275at2759"/>
<dbReference type="SUPFAM" id="SSF56176">
    <property type="entry name" value="FAD-binding/transporter-associated domain-like"/>
    <property type="match status" value="1"/>
</dbReference>
<dbReference type="Gene3D" id="3.30.43.10">
    <property type="entry name" value="Uridine Diphospho-n-acetylenolpyruvylglucosamine Reductase, domain 2"/>
    <property type="match status" value="1"/>
</dbReference>
<dbReference type="EMBL" id="MNCJ02000326">
    <property type="protein sequence ID" value="KAF5784526.1"/>
    <property type="molecule type" value="Genomic_DNA"/>
</dbReference>
<dbReference type="Proteomes" id="UP000215914">
    <property type="component" value="Chromosome 11"/>
</dbReference>
<name>A0A251TF50_HELAN</name>
<keyword evidence="12" id="KW-1185">Reference proteome</keyword>
<dbReference type="GO" id="GO:0050328">
    <property type="term" value="F:tetrahydroberberine oxidase activity"/>
    <property type="evidence" value="ECO:0007669"/>
    <property type="project" value="UniProtKB-EC"/>
</dbReference>
<evidence type="ECO:0000313" key="10">
    <source>
        <dbReference type="EMBL" id="KAF5784526.1"/>
    </source>
</evidence>
<feature type="chain" id="PRO_5012400165" evidence="8">
    <location>
        <begin position="25"/>
        <end position="567"/>
    </location>
</feature>
<dbReference type="InterPro" id="IPR016169">
    <property type="entry name" value="FAD-bd_PCMH_sub2"/>
</dbReference>
<dbReference type="AlphaFoldDB" id="A0A251TF50"/>
<dbReference type="OMA" id="KHVGWIR"/>
<dbReference type="InterPro" id="IPR016166">
    <property type="entry name" value="FAD-bd_PCMH"/>
</dbReference>
<proteinExistence type="inferred from homology"/>
<evidence type="ECO:0000256" key="2">
    <source>
        <dbReference type="ARBA" id="ARBA00005466"/>
    </source>
</evidence>
<protein>
    <submittedName>
        <fullName evidence="11">Putative FAD-binding Berberine family protein</fullName>
    </submittedName>
    <submittedName>
        <fullName evidence="10">Tetrahydroberberine oxidase</fullName>
        <ecNumber evidence="10">1.3.3.8</ecNumber>
    </submittedName>
</protein>
<evidence type="ECO:0000256" key="1">
    <source>
        <dbReference type="ARBA" id="ARBA00001974"/>
    </source>
</evidence>
<evidence type="ECO:0000259" key="9">
    <source>
        <dbReference type="PROSITE" id="PS51387"/>
    </source>
</evidence>
<dbReference type="GO" id="GO:0071949">
    <property type="term" value="F:FAD binding"/>
    <property type="evidence" value="ECO:0007669"/>
    <property type="project" value="InterPro"/>
</dbReference>
<keyword evidence="6" id="KW-0325">Glycoprotein</keyword>
<dbReference type="EMBL" id="CM007900">
    <property type="protein sequence ID" value="OTG09504.1"/>
    <property type="molecule type" value="Genomic_DNA"/>
</dbReference>
<comment type="similarity">
    <text evidence="2">Belongs to the oxygen-dependent FAD-linked oxidoreductase family.</text>
</comment>
<evidence type="ECO:0000256" key="8">
    <source>
        <dbReference type="SAM" id="SignalP"/>
    </source>
</evidence>
<dbReference type="PROSITE" id="PS51387">
    <property type="entry name" value="FAD_PCMH"/>
    <property type="match status" value="1"/>
</dbReference>
<keyword evidence="7" id="KW-0472">Membrane</keyword>
<reference evidence="11" key="2">
    <citation type="submission" date="2017-02" db="EMBL/GenBank/DDBJ databases">
        <title>Sunflower complete genome.</title>
        <authorList>
            <person name="Langlade N."/>
            <person name="Munos S."/>
        </authorList>
    </citation>
    <scope>NUCLEOTIDE SEQUENCE [LARGE SCALE GENOMIC DNA]</scope>
    <source>
        <tissue evidence="11">Leaves</tissue>
    </source>
</reference>
<organism evidence="11 12">
    <name type="scientific">Helianthus annuus</name>
    <name type="common">Common sunflower</name>
    <dbReference type="NCBI Taxonomy" id="4232"/>
    <lineage>
        <taxon>Eukaryota</taxon>
        <taxon>Viridiplantae</taxon>
        <taxon>Streptophyta</taxon>
        <taxon>Embryophyta</taxon>
        <taxon>Tracheophyta</taxon>
        <taxon>Spermatophyta</taxon>
        <taxon>Magnoliopsida</taxon>
        <taxon>eudicotyledons</taxon>
        <taxon>Gunneridae</taxon>
        <taxon>Pentapetalae</taxon>
        <taxon>asterids</taxon>
        <taxon>campanulids</taxon>
        <taxon>Asterales</taxon>
        <taxon>Asteraceae</taxon>
        <taxon>Asteroideae</taxon>
        <taxon>Heliantheae alliance</taxon>
        <taxon>Heliantheae</taxon>
        <taxon>Helianthus</taxon>
    </lineage>
</organism>
<dbReference type="STRING" id="4232.A0A251TF50"/>
<dbReference type="EC" id="1.3.3.8" evidence="10"/>
<keyword evidence="3" id="KW-0285">Flavoprotein</keyword>
<keyword evidence="7" id="KW-0812">Transmembrane</keyword>
<dbReference type="Gene3D" id="3.40.462.20">
    <property type="match status" value="1"/>
</dbReference>
<feature type="transmembrane region" description="Helical" evidence="7">
    <location>
        <begin position="549"/>
        <end position="566"/>
    </location>
</feature>
<dbReference type="Pfam" id="PF01565">
    <property type="entry name" value="FAD_binding_4"/>
    <property type="match status" value="1"/>
</dbReference>
<evidence type="ECO:0000256" key="6">
    <source>
        <dbReference type="ARBA" id="ARBA00023180"/>
    </source>
</evidence>
<evidence type="ECO:0000313" key="12">
    <source>
        <dbReference type="Proteomes" id="UP000215914"/>
    </source>
</evidence>
<evidence type="ECO:0000256" key="3">
    <source>
        <dbReference type="ARBA" id="ARBA00022630"/>
    </source>
</evidence>
<evidence type="ECO:0000256" key="7">
    <source>
        <dbReference type="SAM" id="Phobius"/>
    </source>
</evidence>
<comment type="cofactor">
    <cofactor evidence="1">
        <name>FAD</name>
        <dbReference type="ChEBI" id="CHEBI:57692"/>
    </cofactor>
</comment>
<dbReference type="Pfam" id="PF08031">
    <property type="entry name" value="BBE"/>
    <property type="match status" value="1"/>
</dbReference>
<reference evidence="10" key="3">
    <citation type="submission" date="2020-06" db="EMBL/GenBank/DDBJ databases">
        <title>Helianthus annuus Genome sequencing and assembly Release 2.</title>
        <authorList>
            <person name="Gouzy J."/>
            <person name="Langlade N."/>
            <person name="Munos S."/>
        </authorList>
    </citation>
    <scope>NUCLEOTIDE SEQUENCE</scope>
    <source>
        <tissue evidence="10">Leaves</tissue>
    </source>
</reference>
<dbReference type="InterPro" id="IPR016167">
    <property type="entry name" value="FAD-bd_PCMH_sub1"/>
</dbReference>
<feature type="domain" description="FAD-binding PCMH-type" evidence="9">
    <location>
        <begin position="70"/>
        <end position="249"/>
    </location>
</feature>
<evidence type="ECO:0000256" key="5">
    <source>
        <dbReference type="ARBA" id="ARBA00022827"/>
    </source>
</evidence>
<feature type="signal peptide" evidence="8">
    <location>
        <begin position="1"/>
        <end position="24"/>
    </location>
</feature>
<keyword evidence="5" id="KW-0274">FAD</keyword>
<dbReference type="PANTHER" id="PTHR32448">
    <property type="entry name" value="OS08G0158400 PROTEIN"/>
    <property type="match status" value="1"/>
</dbReference>
<dbReference type="Gramene" id="mRNA:HanXRQr2_Chr11g0520481">
    <property type="protein sequence ID" value="CDS:HanXRQr2_Chr11g0520481.1"/>
    <property type="gene ID" value="HanXRQr2_Chr11g0520481"/>
</dbReference>
<dbReference type="InterPro" id="IPR036318">
    <property type="entry name" value="FAD-bd_PCMH-like_sf"/>
</dbReference>
<dbReference type="InParanoid" id="A0A251TF50"/>
<reference evidence="10 12" key="1">
    <citation type="journal article" date="2017" name="Nature">
        <title>The sunflower genome provides insights into oil metabolism, flowering and Asterid evolution.</title>
        <authorList>
            <person name="Badouin H."/>
            <person name="Gouzy J."/>
            <person name="Grassa C.J."/>
            <person name="Murat F."/>
            <person name="Staton S.E."/>
            <person name="Cottret L."/>
            <person name="Lelandais-Briere C."/>
            <person name="Owens G.L."/>
            <person name="Carrere S."/>
            <person name="Mayjonade B."/>
            <person name="Legrand L."/>
            <person name="Gill N."/>
            <person name="Kane N.C."/>
            <person name="Bowers J.E."/>
            <person name="Hubner S."/>
            <person name="Bellec A."/>
            <person name="Berard A."/>
            <person name="Berges H."/>
            <person name="Blanchet N."/>
            <person name="Boniface M.C."/>
            <person name="Brunel D."/>
            <person name="Catrice O."/>
            <person name="Chaidir N."/>
            <person name="Claudel C."/>
            <person name="Donnadieu C."/>
            <person name="Faraut T."/>
            <person name="Fievet G."/>
            <person name="Helmstetter N."/>
            <person name="King M."/>
            <person name="Knapp S.J."/>
            <person name="Lai Z."/>
            <person name="Le Paslier M.C."/>
            <person name="Lippi Y."/>
            <person name="Lorenzon L."/>
            <person name="Mandel J.R."/>
            <person name="Marage G."/>
            <person name="Marchand G."/>
            <person name="Marquand E."/>
            <person name="Bret-Mestries E."/>
            <person name="Morien E."/>
            <person name="Nambeesan S."/>
            <person name="Nguyen T."/>
            <person name="Pegot-Espagnet P."/>
            <person name="Pouilly N."/>
            <person name="Raftis F."/>
            <person name="Sallet E."/>
            <person name="Schiex T."/>
            <person name="Thomas J."/>
            <person name="Vandecasteele C."/>
            <person name="Vares D."/>
            <person name="Vear F."/>
            <person name="Vautrin S."/>
            <person name="Crespi M."/>
            <person name="Mangin B."/>
            <person name="Burke J.M."/>
            <person name="Salse J."/>
            <person name="Munos S."/>
            <person name="Vincourt P."/>
            <person name="Rieseberg L.H."/>
            <person name="Langlade N.B."/>
        </authorList>
    </citation>
    <scope>NUCLEOTIDE SEQUENCE [LARGE SCALE GENOMIC DNA]</scope>
    <source>
        <strain evidence="12">cv. SF193</strain>
        <tissue evidence="10">Leaves</tissue>
    </source>
</reference>
<keyword evidence="7" id="KW-1133">Transmembrane helix</keyword>
<accession>A0A251TF50</accession>
<dbReference type="InterPro" id="IPR006094">
    <property type="entry name" value="Oxid_FAD_bind_N"/>
</dbReference>
<dbReference type="Gene3D" id="3.30.465.10">
    <property type="match status" value="1"/>
</dbReference>
<keyword evidence="4 8" id="KW-0732">Signal</keyword>
<evidence type="ECO:0000256" key="4">
    <source>
        <dbReference type="ARBA" id="ARBA00022729"/>
    </source>
</evidence>